<dbReference type="GO" id="GO:0016740">
    <property type="term" value="F:transferase activity"/>
    <property type="evidence" value="ECO:0007669"/>
    <property type="project" value="UniProtKB-KW"/>
</dbReference>
<accession>A0A318SYB8</accession>
<evidence type="ECO:0000259" key="2">
    <source>
        <dbReference type="Pfam" id="PF01425"/>
    </source>
</evidence>
<comment type="caution">
    <text evidence="3">The sequence shown here is derived from an EMBL/GenBank/DDBJ whole genome shotgun (WGS) entry which is preliminary data.</text>
</comment>
<name>A0A318SYB8_9RHOB</name>
<evidence type="ECO:0000313" key="3">
    <source>
        <dbReference type="EMBL" id="PYE85346.1"/>
    </source>
</evidence>
<dbReference type="Gene3D" id="3.90.1300.10">
    <property type="entry name" value="Amidase signature (AS) domain"/>
    <property type="match status" value="1"/>
</dbReference>
<dbReference type="Proteomes" id="UP000248311">
    <property type="component" value="Unassembled WGS sequence"/>
</dbReference>
<dbReference type="PANTHER" id="PTHR11895:SF151">
    <property type="entry name" value="GLUTAMYL-TRNA(GLN) AMIDOTRANSFERASE SUBUNIT A"/>
    <property type="match status" value="1"/>
</dbReference>
<evidence type="ECO:0000256" key="1">
    <source>
        <dbReference type="SAM" id="MobiDB-lite"/>
    </source>
</evidence>
<protein>
    <submittedName>
        <fullName evidence="3">Asp-tRNA(Asn)/Glu-tRNA(Gln) amidotransferase A subunit family amidase</fullName>
    </submittedName>
</protein>
<dbReference type="InterPro" id="IPR036928">
    <property type="entry name" value="AS_sf"/>
</dbReference>
<proteinExistence type="predicted"/>
<gene>
    <name evidence="3" type="ORF">DFP88_1019</name>
</gene>
<dbReference type="RefSeq" id="WP_181418520.1">
    <property type="nucleotide sequence ID" value="NZ_QJTE01000001.1"/>
</dbReference>
<dbReference type="InterPro" id="IPR000120">
    <property type="entry name" value="Amidase"/>
</dbReference>
<dbReference type="PANTHER" id="PTHR11895">
    <property type="entry name" value="TRANSAMIDASE"/>
    <property type="match status" value="1"/>
</dbReference>
<feature type="domain" description="Amidase" evidence="2">
    <location>
        <begin position="35"/>
        <end position="421"/>
    </location>
</feature>
<feature type="region of interest" description="Disordered" evidence="1">
    <location>
        <begin position="140"/>
        <end position="165"/>
    </location>
</feature>
<reference evidence="3 4" key="1">
    <citation type="submission" date="2018-06" db="EMBL/GenBank/DDBJ databases">
        <title>Genomic Encyclopedia of Type Strains, Phase III (KMG-III): the genomes of soil and plant-associated and newly described type strains.</title>
        <authorList>
            <person name="Whitman W."/>
        </authorList>
    </citation>
    <scope>NUCLEOTIDE SEQUENCE [LARGE SCALE GENOMIC DNA]</scope>
    <source>
        <strain evidence="3 4">CECT 9025</strain>
    </source>
</reference>
<organism evidence="3 4">
    <name type="scientific">Pseudoroseicyclus aestuarii</name>
    <dbReference type="NCBI Taxonomy" id="1795041"/>
    <lineage>
        <taxon>Bacteria</taxon>
        <taxon>Pseudomonadati</taxon>
        <taxon>Pseudomonadota</taxon>
        <taxon>Alphaproteobacteria</taxon>
        <taxon>Rhodobacterales</taxon>
        <taxon>Paracoccaceae</taxon>
        <taxon>Pseudoroseicyclus</taxon>
    </lineage>
</organism>
<evidence type="ECO:0000313" key="4">
    <source>
        <dbReference type="Proteomes" id="UP000248311"/>
    </source>
</evidence>
<dbReference type="InterPro" id="IPR023631">
    <property type="entry name" value="Amidase_dom"/>
</dbReference>
<dbReference type="AlphaFoldDB" id="A0A318SYB8"/>
<dbReference type="Pfam" id="PF01425">
    <property type="entry name" value="Amidase"/>
    <property type="match status" value="1"/>
</dbReference>
<dbReference type="EMBL" id="QJTE01000001">
    <property type="protein sequence ID" value="PYE85346.1"/>
    <property type="molecule type" value="Genomic_DNA"/>
</dbReference>
<sequence length="437" mass="45905">MPQTATFDHDAPPVPGAAELLKALRAGHLPVQEHAEACLARIAARDGDIRAWSHVDPALVRSEAARLDRLPPEARGPLHGLAIGVKDVILTADMPTRYNSPGHSGLARGTDADCVAILRAQGALILGKCDTVEFAAMGRRAATRNPHDTGRTPGGSSSGSGAAVADGQVPVTLGTQTGGSVIRPAAFCGTAAMKPSWGAVSSEGMKRYSVSLDTLGFYGRAVADLRPLAQAYDLPGQGELPRRHLRLAVARTEAEALVQPEMRAAFDATLERLAEVADLTDLDWPEALQDLRETHDVVMRGEGLAGFRAEALRQGAALHPEFHARLLSRPYSLNELRMAQDRAALARIAFDALAGKVDAVVTYSALGAAPLGLASTGSADCNRIWTLLHAPVVNLPLPRPDGALPLGLSVTGARYTDLQVLAVAERIEAALAPGAQP</sequence>
<dbReference type="SUPFAM" id="SSF75304">
    <property type="entry name" value="Amidase signature (AS) enzymes"/>
    <property type="match status" value="1"/>
</dbReference>
<keyword evidence="3" id="KW-0808">Transferase</keyword>
<keyword evidence="4" id="KW-1185">Reference proteome</keyword>